<proteinExistence type="predicted"/>
<reference evidence="1 2" key="1">
    <citation type="submission" date="2024-09" db="EMBL/GenBank/DDBJ databases">
        <title>Genomes of Rahnella.</title>
        <authorList>
            <person name="Mnguni F.C."/>
            <person name="Shin G.Y."/>
            <person name="Coutinho T."/>
        </authorList>
    </citation>
    <scope>NUCLEOTIDE SEQUENCE [LARGE SCALE GENOMIC DNA]</scope>
    <source>
        <strain evidence="1 2">20WA0057</strain>
    </source>
</reference>
<protein>
    <submittedName>
        <fullName evidence="1">ImmA/IrrE family metallo-endopeptidase</fullName>
    </submittedName>
</protein>
<comment type="caution">
    <text evidence="1">The sequence shown here is derived from an EMBL/GenBank/DDBJ whole genome shotgun (WGS) entry which is preliminary data.</text>
</comment>
<evidence type="ECO:0000313" key="1">
    <source>
        <dbReference type="EMBL" id="MFD3224623.1"/>
    </source>
</evidence>
<evidence type="ECO:0000313" key="2">
    <source>
        <dbReference type="Proteomes" id="UP001598201"/>
    </source>
</evidence>
<accession>A0ABW6C967</accession>
<name>A0ABW6C967_RAHSY</name>
<dbReference type="EMBL" id="JBHUCJ010000031">
    <property type="protein sequence ID" value="MFD3224623.1"/>
    <property type="molecule type" value="Genomic_DNA"/>
</dbReference>
<gene>
    <name evidence="1" type="ORF">ACFPK4_13855</name>
</gene>
<keyword evidence="2" id="KW-1185">Reference proteome</keyword>
<sequence>MNQNAMYQMRGTRVSPMHEVDIASKARNFCQAFGLTRQGRVKKYDTAFELLAAYSITLNVMEDDEWEITTMDLTIGHCDPSTMTISVPKRIYEMACKGERMALSIMMHELGHLLLGHKPVLHFSNVHPIQFEDAEWQADTFAEVSLAYMGYKVDQLAFDFYM</sequence>
<dbReference type="Proteomes" id="UP001598201">
    <property type="component" value="Unassembled WGS sequence"/>
</dbReference>
<organism evidence="1 2">
    <name type="scientific">Rahnella sp. (strain Y9602)</name>
    <dbReference type="NCBI Taxonomy" id="2703885"/>
    <lineage>
        <taxon>Bacteria</taxon>
        <taxon>Pseudomonadati</taxon>
        <taxon>Pseudomonadota</taxon>
        <taxon>Gammaproteobacteria</taxon>
        <taxon>Enterobacterales</taxon>
        <taxon>Yersiniaceae</taxon>
        <taxon>Rahnella</taxon>
    </lineage>
</organism>
<dbReference type="RefSeq" id="WP_015689756.1">
    <property type="nucleotide sequence ID" value="NZ_JBHUCJ010000031.1"/>
</dbReference>